<dbReference type="EMBL" id="JACHVX010000012">
    <property type="protein sequence ID" value="MBB2925583.1"/>
    <property type="molecule type" value="Genomic_DNA"/>
</dbReference>
<gene>
    <name evidence="2" type="ORF">FHR80_004530</name>
</gene>
<proteinExistence type="predicted"/>
<reference evidence="2 3" key="1">
    <citation type="submission" date="2020-08" db="EMBL/GenBank/DDBJ databases">
        <title>The Agave Microbiome: Exploring the role of microbial communities in plant adaptations to desert environments.</title>
        <authorList>
            <person name="Partida-Martinez L.P."/>
        </authorList>
    </citation>
    <scope>NUCLEOTIDE SEQUENCE [LARGE SCALE GENOMIC DNA]</scope>
    <source>
        <strain evidence="2 3">RAS26</strain>
    </source>
</reference>
<protein>
    <submittedName>
        <fullName evidence="2">Uncharacterized protein</fullName>
    </submittedName>
</protein>
<sequence>MSESNPWLSVRTVATDAGPAAPTPDPRQAVAATGPTAPQTGIAVPDLVDQLPFRDHAAAADLWWVGVHGGAGESTLGRLVPGWSAAGHAWPRTNPSYSMTRVVLVARSHAAGLQAAQKAATQWAAGAVPLTELLGLVIVADAPGRLPRPLRDLAALVSGGVPRTWHLPWIEAWRLGEDPRLETSPREVRHLARDLTALLPPHGSATGANR</sequence>
<organism evidence="2 3">
    <name type="scientific">Cellulomonas cellasea</name>
    <dbReference type="NCBI Taxonomy" id="43670"/>
    <lineage>
        <taxon>Bacteria</taxon>
        <taxon>Bacillati</taxon>
        <taxon>Actinomycetota</taxon>
        <taxon>Actinomycetes</taxon>
        <taxon>Micrococcales</taxon>
        <taxon>Cellulomonadaceae</taxon>
        <taxon>Cellulomonas</taxon>
    </lineage>
</organism>
<evidence type="ECO:0000313" key="2">
    <source>
        <dbReference type="EMBL" id="MBB2925583.1"/>
    </source>
</evidence>
<reference evidence="2 3" key="2">
    <citation type="submission" date="2020-08" db="EMBL/GenBank/DDBJ databases">
        <authorList>
            <person name="Partida-Martinez L."/>
            <person name="Huntemann M."/>
            <person name="Clum A."/>
            <person name="Wang J."/>
            <person name="Palaniappan K."/>
            <person name="Ritter S."/>
            <person name="Chen I.-M."/>
            <person name="Stamatis D."/>
            <person name="Reddy T."/>
            <person name="O'Malley R."/>
            <person name="Daum C."/>
            <person name="Shapiro N."/>
            <person name="Ivanova N."/>
            <person name="Kyrpides N."/>
            <person name="Woyke T."/>
        </authorList>
    </citation>
    <scope>NUCLEOTIDE SEQUENCE [LARGE SCALE GENOMIC DNA]</scope>
    <source>
        <strain evidence="2 3">RAS26</strain>
    </source>
</reference>
<evidence type="ECO:0000313" key="3">
    <source>
        <dbReference type="Proteomes" id="UP000518206"/>
    </source>
</evidence>
<dbReference type="Proteomes" id="UP000518206">
    <property type="component" value="Unassembled WGS sequence"/>
</dbReference>
<dbReference type="AlphaFoldDB" id="A0A7W4YDA0"/>
<name>A0A7W4YDA0_9CELL</name>
<accession>A0A7W4YDA0</accession>
<dbReference type="Pfam" id="PF20373">
    <property type="entry name" value="DUF6668"/>
    <property type="match status" value="1"/>
</dbReference>
<dbReference type="InterPro" id="IPR046609">
    <property type="entry name" value="DUF6668"/>
</dbReference>
<dbReference type="RefSeq" id="WP_183298291.1">
    <property type="nucleotide sequence ID" value="NZ_JACHVX010000012.1"/>
</dbReference>
<feature type="region of interest" description="Disordered" evidence="1">
    <location>
        <begin position="16"/>
        <end position="41"/>
    </location>
</feature>
<comment type="caution">
    <text evidence="2">The sequence shown here is derived from an EMBL/GenBank/DDBJ whole genome shotgun (WGS) entry which is preliminary data.</text>
</comment>
<evidence type="ECO:0000256" key="1">
    <source>
        <dbReference type="SAM" id="MobiDB-lite"/>
    </source>
</evidence>